<dbReference type="Gene3D" id="2.60.40.10">
    <property type="entry name" value="Immunoglobulins"/>
    <property type="match status" value="1"/>
</dbReference>
<protein>
    <recommendedName>
        <fullName evidence="2">TonB-dependent receptor plug domain-containing protein</fullName>
    </recommendedName>
</protein>
<dbReference type="EMBL" id="JACHCC010000004">
    <property type="protein sequence ID" value="MBB6499798.1"/>
    <property type="molecule type" value="Genomic_DNA"/>
</dbReference>
<dbReference type="InterPro" id="IPR037066">
    <property type="entry name" value="Plug_dom_sf"/>
</dbReference>
<dbReference type="SUPFAM" id="SSF49478">
    <property type="entry name" value="Cna protein B-type domain"/>
    <property type="match status" value="1"/>
</dbReference>
<evidence type="ECO:0000256" key="1">
    <source>
        <dbReference type="SAM" id="SignalP"/>
    </source>
</evidence>
<feature type="domain" description="TonB-dependent receptor plug" evidence="2">
    <location>
        <begin position="719"/>
        <end position="793"/>
    </location>
</feature>
<accession>A0A7X0J2D8</accession>
<dbReference type="RefSeq" id="WP_184624514.1">
    <property type="nucleotide sequence ID" value="NZ_JACHCC010000004.1"/>
</dbReference>
<dbReference type="SUPFAM" id="SSF49373">
    <property type="entry name" value="Invasin/intimin cell-adhesion fragments"/>
    <property type="match status" value="1"/>
</dbReference>
<dbReference type="AlphaFoldDB" id="A0A7X0J2D8"/>
<feature type="signal peptide" evidence="1">
    <location>
        <begin position="1"/>
        <end position="20"/>
    </location>
</feature>
<evidence type="ECO:0000313" key="3">
    <source>
        <dbReference type="EMBL" id="MBB6499798.1"/>
    </source>
</evidence>
<dbReference type="Pfam" id="PF07715">
    <property type="entry name" value="Plug"/>
    <property type="match status" value="1"/>
</dbReference>
<gene>
    <name evidence="3" type="ORF">HDF25_001940</name>
</gene>
<name>A0A7X0J2D8_9SPHI</name>
<comment type="caution">
    <text evidence="3">The sequence shown here is derived from an EMBL/GenBank/DDBJ whole genome shotgun (WGS) entry which is preliminary data.</text>
</comment>
<dbReference type="PROSITE" id="PS51257">
    <property type="entry name" value="PROKAR_LIPOPROTEIN"/>
    <property type="match status" value="1"/>
</dbReference>
<dbReference type="Gene3D" id="2.60.40.1930">
    <property type="match status" value="1"/>
</dbReference>
<dbReference type="Gene3D" id="2.170.130.10">
    <property type="entry name" value="TonB-dependent receptor, plug domain"/>
    <property type="match status" value="1"/>
</dbReference>
<sequence>MKTKLLYVSVLLLACASFFAFRLADDPFEALLKKLTDYSNDHPVEKVHLHLDKPYYAIGDNIWFKAYVTDGRTDELSKISNILYVELINENDSVKKQIKLPLESGLSWGDFKLADTLAEGNYRIRAYTQWMRNAGPDYFYDKTIKIGNAWSNKVLVNTNYTYNKKDNEENVNAAITFKDKQGNPYANLPVAYSVQLNDKTVERGKATTNAQGEVSLSFNNPKKTPLIKGQITATLTLASKEKVVKTIPVKTLSSAVSVQFFPESGNLVQELPSRIGIKAINSSGLGEDVTGTIMDNDNAEILSFSTTHQGMGSLILNPQPGKSYTARIKLKDGSAQTVALPQVLPAGYVLTVNNTDTTKLNAKLIVSESLLNKGELKLVIQHNNTVLSVLKTNTSKQLTTFSLNKKDLPSGIIHFTLFNTENIPVCERLAFVTNPVEQIELNVQNLKDSYGIRQNVPLEFRATDGGKPSIGSFSIAVTNSNIVTPDPDNESNILTSLLLTADLKGYIEKPNQYFRDNTKETRENLELLMLTQGWSRLLWKDIMGNTAAQPPVFQAEKSLKISGMVTTPGGKPIVKGKVSLFSSAGGFFMIDTLTDDKGRFNFDNLAFGDSTKFIVQARNAKDKKFVEIKLDQVAGQIVTKNKNTGDIEVNVNEAIQGYILKSEGYFNDLMKRGLLERSFTLDQVNITQKKIQAKNSANLNGAGHADFILKASDLSYCINLSQCLQGRVAGLSIRDGKAYLLRNNGTPMQIIIDGTNVGDDFLDNIQPMDVETIEVLKSIGNTAIYGMRGGGGILVITTKRGGGAAITRYAPGIITTTASGYYPVRQFYSPKYDTGQAIRAADLRTTVYWNPHLITDANGSGKFNFYNTDEPGTYRVVIEGINVEGHLARKVFTYDVK</sequence>
<dbReference type="Proteomes" id="UP000521017">
    <property type="component" value="Unassembled WGS sequence"/>
</dbReference>
<dbReference type="InterPro" id="IPR013783">
    <property type="entry name" value="Ig-like_fold"/>
</dbReference>
<proteinExistence type="predicted"/>
<dbReference type="InterPro" id="IPR012910">
    <property type="entry name" value="Plug_dom"/>
</dbReference>
<organism evidence="3 4">
    <name type="scientific">Pedobacter cryoconitis</name>
    <dbReference type="NCBI Taxonomy" id="188932"/>
    <lineage>
        <taxon>Bacteria</taxon>
        <taxon>Pseudomonadati</taxon>
        <taxon>Bacteroidota</taxon>
        <taxon>Sphingobacteriia</taxon>
        <taxon>Sphingobacteriales</taxon>
        <taxon>Sphingobacteriaceae</taxon>
        <taxon>Pedobacter</taxon>
    </lineage>
</organism>
<reference evidence="3 4" key="1">
    <citation type="submission" date="2020-08" db="EMBL/GenBank/DDBJ databases">
        <title>Genomic Encyclopedia of Type Strains, Phase IV (KMG-V): Genome sequencing to study the core and pangenomes of soil and plant-associated prokaryotes.</title>
        <authorList>
            <person name="Whitman W."/>
        </authorList>
    </citation>
    <scope>NUCLEOTIDE SEQUENCE [LARGE SCALE GENOMIC DNA]</scope>
    <source>
        <strain evidence="3 4">M2T3</strain>
    </source>
</reference>
<evidence type="ECO:0000259" key="2">
    <source>
        <dbReference type="Pfam" id="PF07715"/>
    </source>
</evidence>
<dbReference type="InterPro" id="IPR008964">
    <property type="entry name" value="Invasin/intimin_cell_adhesion"/>
</dbReference>
<keyword evidence="1" id="KW-0732">Signal</keyword>
<feature type="chain" id="PRO_5031177968" description="TonB-dependent receptor plug domain-containing protein" evidence="1">
    <location>
        <begin position="21"/>
        <end position="897"/>
    </location>
</feature>
<evidence type="ECO:0000313" key="4">
    <source>
        <dbReference type="Proteomes" id="UP000521017"/>
    </source>
</evidence>
<dbReference type="SUPFAM" id="SSF56935">
    <property type="entry name" value="Porins"/>
    <property type="match status" value="1"/>
</dbReference>